<accession>A0A5Q2N8G0</accession>
<dbReference type="EC" id="3.-.-.-" evidence="2"/>
<dbReference type="AlphaFoldDB" id="A0A5Q2N8G0"/>
<evidence type="ECO:0000313" key="2">
    <source>
        <dbReference type="EMBL" id="QGG48540.1"/>
    </source>
</evidence>
<reference evidence="3" key="1">
    <citation type="submission" date="2019-11" db="EMBL/GenBank/DDBJ databases">
        <title>Genome sequence of Heliorestis convoluta strain HH, an alkaliphilic and minimalistic phototrophic bacterium from a soda lake in Egypt.</title>
        <authorList>
            <person name="Dewey E.D."/>
            <person name="Stokes L.M."/>
            <person name="Burchell B.M."/>
            <person name="Shaffer K.N."/>
            <person name="Huntington A.M."/>
            <person name="Baker J.M."/>
            <person name="Nadendla S."/>
            <person name="Giglio M.G."/>
            <person name="Touchman J.W."/>
            <person name="Blankenship R.E."/>
            <person name="Madigan M.T."/>
            <person name="Sattley W.M."/>
        </authorList>
    </citation>
    <scope>NUCLEOTIDE SEQUENCE [LARGE SCALE GENOMIC DNA]</scope>
    <source>
        <strain evidence="3">HH</strain>
    </source>
</reference>
<dbReference type="SUPFAM" id="SSF53474">
    <property type="entry name" value="alpha/beta-Hydrolases"/>
    <property type="match status" value="1"/>
</dbReference>
<dbReference type="KEGG" id="hcv:FTV88_2443"/>
<proteinExistence type="predicted"/>
<dbReference type="Proteomes" id="UP000366051">
    <property type="component" value="Chromosome"/>
</dbReference>
<evidence type="ECO:0000313" key="3">
    <source>
        <dbReference type="Proteomes" id="UP000366051"/>
    </source>
</evidence>
<dbReference type="GO" id="GO:0016787">
    <property type="term" value="F:hydrolase activity"/>
    <property type="evidence" value="ECO:0007669"/>
    <property type="project" value="UniProtKB-KW"/>
</dbReference>
<dbReference type="PRINTS" id="PR00111">
    <property type="entry name" value="ABHYDROLASE"/>
</dbReference>
<protein>
    <submittedName>
        <fullName evidence="2">Alpha/beta hydrolase</fullName>
        <ecNumber evidence="2">3.-.-.-</ecNumber>
    </submittedName>
</protein>
<dbReference type="RefSeq" id="WP_153725693.1">
    <property type="nucleotide sequence ID" value="NZ_CP045875.1"/>
</dbReference>
<dbReference type="InterPro" id="IPR029058">
    <property type="entry name" value="AB_hydrolase_fold"/>
</dbReference>
<evidence type="ECO:0000259" key="1">
    <source>
        <dbReference type="Pfam" id="PF00561"/>
    </source>
</evidence>
<organism evidence="2 3">
    <name type="scientific">Heliorestis convoluta</name>
    <dbReference type="NCBI Taxonomy" id="356322"/>
    <lineage>
        <taxon>Bacteria</taxon>
        <taxon>Bacillati</taxon>
        <taxon>Bacillota</taxon>
        <taxon>Clostridia</taxon>
        <taxon>Eubacteriales</taxon>
        <taxon>Heliobacteriaceae</taxon>
        <taxon>Heliorestis</taxon>
    </lineage>
</organism>
<dbReference type="Pfam" id="PF00561">
    <property type="entry name" value="Abhydrolase_1"/>
    <property type="match status" value="1"/>
</dbReference>
<dbReference type="InterPro" id="IPR000073">
    <property type="entry name" value="AB_hydrolase_1"/>
</dbReference>
<dbReference type="OrthoDB" id="9775557at2"/>
<feature type="domain" description="AB hydrolase-1" evidence="1">
    <location>
        <begin position="22"/>
        <end position="269"/>
    </location>
</feature>
<sequence length="310" mass="35201">MGIYRGNGVELYYELHGPHDAPVLVFTHGAGWDHEQWTPQIKEFSKDYRVLVWDIRSHGRSSCSNEALEGKLFSQDLLHLLDHLDIEKAVLAGCSMGGHISLRAAVERPDKVAAVVAMGTPVTSAFNWYNRLGRCFKERSIRKMTMEIVDMSLQSFSFFAYGLSMRMLSMETLAKLHAKGLSMISPQLREYFYQVTVKHKKEQWIRIFNTVSRMELLEDLPKVSCPTMVIEGDAEWMMRRQHRYICECIDGTVHCLVSDAGHAANLDNPEKVNSLLRDFLDKTVFTPVEPAAENPKASALPPVNWPACQP</sequence>
<dbReference type="GO" id="GO:0016020">
    <property type="term" value="C:membrane"/>
    <property type="evidence" value="ECO:0007669"/>
    <property type="project" value="TreeGrafter"/>
</dbReference>
<keyword evidence="3" id="KW-1185">Reference proteome</keyword>
<name>A0A5Q2N8G0_9FIRM</name>
<dbReference type="PANTHER" id="PTHR43798">
    <property type="entry name" value="MONOACYLGLYCEROL LIPASE"/>
    <property type="match status" value="1"/>
</dbReference>
<dbReference type="PANTHER" id="PTHR43798:SF33">
    <property type="entry name" value="HYDROLASE, PUTATIVE (AFU_ORTHOLOGUE AFUA_2G14860)-RELATED"/>
    <property type="match status" value="1"/>
</dbReference>
<dbReference type="InterPro" id="IPR050266">
    <property type="entry name" value="AB_hydrolase_sf"/>
</dbReference>
<dbReference type="PRINTS" id="PR00412">
    <property type="entry name" value="EPOXHYDRLASE"/>
</dbReference>
<keyword evidence="2" id="KW-0378">Hydrolase</keyword>
<dbReference type="InterPro" id="IPR000639">
    <property type="entry name" value="Epox_hydrolase-like"/>
</dbReference>
<gene>
    <name evidence="2" type="ORF">FTV88_2443</name>
</gene>
<dbReference type="EMBL" id="CP045875">
    <property type="protein sequence ID" value="QGG48540.1"/>
    <property type="molecule type" value="Genomic_DNA"/>
</dbReference>
<dbReference type="Gene3D" id="3.40.50.1820">
    <property type="entry name" value="alpha/beta hydrolase"/>
    <property type="match status" value="1"/>
</dbReference>